<feature type="region of interest" description="Disordered" evidence="1">
    <location>
        <begin position="446"/>
        <end position="499"/>
    </location>
</feature>
<dbReference type="InterPro" id="IPR015378">
    <property type="entry name" value="Transposase-like_Mu_C"/>
</dbReference>
<reference evidence="3 4" key="1">
    <citation type="submission" date="2020-11" db="EMBL/GenBank/DDBJ databases">
        <title>Pseudonocardia abyssalis sp. nov. and Pseudonocardia oceani sp. nov., description and phylogenomic analysis of two novel actinomycetes isolated from the deep Southern Ocean.</title>
        <authorList>
            <person name="Parra J."/>
        </authorList>
    </citation>
    <scope>NUCLEOTIDE SEQUENCE [LARGE SCALE GENOMIC DNA]</scope>
    <source>
        <strain evidence="4">KRD185</strain>
    </source>
</reference>
<keyword evidence="4" id="KW-1185">Reference proteome</keyword>
<dbReference type="InterPro" id="IPR001584">
    <property type="entry name" value="Integrase_cat-core"/>
</dbReference>
<feature type="compositionally biased region" description="Low complexity" evidence="1">
    <location>
        <begin position="52"/>
        <end position="73"/>
    </location>
</feature>
<protein>
    <submittedName>
        <fullName evidence="3">DDE-type integrase/transposase/recombinase</fullName>
    </submittedName>
</protein>
<name>A0ABS6UK05_9PSEU</name>
<dbReference type="RefSeq" id="WP_218596591.1">
    <property type="nucleotide sequence ID" value="NZ_JADQDF010000002.1"/>
</dbReference>
<dbReference type="Proteomes" id="UP000694300">
    <property type="component" value="Unassembled WGS sequence"/>
</dbReference>
<dbReference type="EMBL" id="JADQDF010000002">
    <property type="protein sequence ID" value="MBW0132497.1"/>
    <property type="molecule type" value="Genomic_DNA"/>
</dbReference>
<evidence type="ECO:0000313" key="4">
    <source>
        <dbReference type="Proteomes" id="UP000694300"/>
    </source>
</evidence>
<feature type="compositionally biased region" description="Basic residues" evidence="1">
    <location>
        <begin position="449"/>
        <end position="459"/>
    </location>
</feature>
<organism evidence="3 4">
    <name type="scientific">Pseudonocardia oceani</name>
    <dbReference type="NCBI Taxonomy" id="2792013"/>
    <lineage>
        <taxon>Bacteria</taxon>
        <taxon>Bacillati</taxon>
        <taxon>Actinomycetota</taxon>
        <taxon>Actinomycetes</taxon>
        <taxon>Pseudonocardiales</taxon>
        <taxon>Pseudonocardiaceae</taxon>
        <taxon>Pseudonocardia</taxon>
    </lineage>
</organism>
<dbReference type="PANTHER" id="PTHR35004:SF6">
    <property type="entry name" value="TRANSPOSASE"/>
    <property type="match status" value="1"/>
</dbReference>
<dbReference type="Pfam" id="PF09299">
    <property type="entry name" value="Mu-transpos_C"/>
    <property type="match status" value="1"/>
</dbReference>
<feature type="domain" description="Integrase catalytic" evidence="2">
    <location>
        <begin position="152"/>
        <end position="349"/>
    </location>
</feature>
<evidence type="ECO:0000259" key="2">
    <source>
        <dbReference type="PROSITE" id="PS50994"/>
    </source>
</evidence>
<feature type="region of interest" description="Disordered" evidence="1">
    <location>
        <begin position="52"/>
        <end position="82"/>
    </location>
</feature>
<dbReference type="Pfam" id="PF13683">
    <property type="entry name" value="rve_3"/>
    <property type="match status" value="1"/>
</dbReference>
<comment type="caution">
    <text evidence="3">The sequence shown here is derived from an EMBL/GenBank/DDBJ whole genome shotgun (WGS) entry which is preliminary data.</text>
</comment>
<sequence>MKHVDPAARAVVVARLREKRESGKSITADVRRAAGGLLVAESTVWRWLATCGDTTSGDTTSGDTTSGDTSGGDPPAERPGLAGYVLTDADRDDYLDWRGNIAALRRARIAAGGQDVPALRTLQRAFAAQLTAAERAAAVDGVEGRRRHEVYLRWEPVARNMRWEADHKELPVQVTPPRGTRPVKPWVTLFLDCFSRLIMGWALSLRADSAMVLAAMRRGLVIDPERGPFGGVPQVLVPDGGLEFATLALERVCGVLGTTLAPTEAYAPHQKGKVERANRTLDQEFLSGLPFYTEGPRAADGRLYGPDAPPMALALFVDRFAEWVIDYNTVRPHSALDGLTPLQRWSGDATPVREVPEEQLRWLLLADAERTINRDGIHFGGETFIAPELNGRVGERVGVRYTPHDLRRIEIFRGDTWLCTAYPQGRLSDAERAAILDRRRADAAELGRRQRRASRRARAKLAPITAPGDPIEETTVVSMNTARAERRREDRDRGERDLETRDRDLQRLARTDLLNLHRDFDYWNPPDPAATEPTESAPRPERGGRS</sequence>
<accession>A0ABS6UK05</accession>
<evidence type="ECO:0000256" key="1">
    <source>
        <dbReference type="SAM" id="MobiDB-lite"/>
    </source>
</evidence>
<feature type="region of interest" description="Disordered" evidence="1">
    <location>
        <begin position="517"/>
        <end position="546"/>
    </location>
</feature>
<feature type="compositionally biased region" description="Basic and acidic residues" evidence="1">
    <location>
        <begin position="483"/>
        <end position="499"/>
    </location>
</feature>
<dbReference type="PROSITE" id="PS50994">
    <property type="entry name" value="INTEGRASE"/>
    <property type="match status" value="1"/>
</dbReference>
<dbReference type="PANTHER" id="PTHR35004">
    <property type="entry name" value="TRANSPOSASE RV3428C-RELATED"/>
    <property type="match status" value="1"/>
</dbReference>
<evidence type="ECO:0000313" key="3">
    <source>
        <dbReference type="EMBL" id="MBW0132497.1"/>
    </source>
</evidence>
<gene>
    <name evidence="3" type="ORF">I4I82_33160</name>
</gene>
<proteinExistence type="predicted"/>